<proteinExistence type="predicted"/>
<dbReference type="GO" id="GO:0006351">
    <property type="term" value="P:DNA-templated transcription"/>
    <property type="evidence" value="ECO:0007669"/>
    <property type="project" value="InterPro"/>
</dbReference>
<dbReference type="Proteomes" id="UP001392437">
    <property type="component" value="Unassembled WGS sequence"/>
</dbReference>
<feature type="compositionally biased region" description="Low complexity" evidence="5">
    <location>
        <begin position="127"/>
        <end position="141"/>
    </location>
</feature>
<evidence type="ECO:0000259" key="6">
    <source>
        <dbReference type="PROSITE" id="PS50048"/>
    </source>
</evidence>
<dbReference type="SMART" id="SM00066">
    <property type="entry name" value="GAL4"/>
    <property type="match status" value="1"/>
</dbReference>
<evidence type="ECO:0000256" key="5">
    <source>
        <dbReference type="SAM" id="MobiDB-lite"/>
    </source>
</evidence>
<keyword evidence="2" id="KW-0805">Transcription regulation</keyword>
<reference evidence="7 8" key="1">
    <citation type="submission" date="2023-01" db="EMBL/GenBank/DDBJ databases">
        <title>Analysis of 21 Apiospora genomes using comparative genomics revels a genus with tremendous synthesis potential of carbohydrate active enzymes and secondary metabolites.</title>
        <authorList>
            <person name="Sorensen T."/>
        </authorList>
    </citation>
    <scope>NUCLEOTIDE SEQUENCE [LARGE SCALE GENOMIC DNA]</scope>
    <source>
        <strain evidence="7 8">CBS 117206</strain>
    </source>
</reference>
<dbReference type="InterPro" id="IPR036864">
    <property type="entry name" value="Zn2-C6_fun-type_DNA-bd_sf"/>
</dbReference>
<evidence type="ECO:0000313" key="7">
    <source>
        <dbReference type="EMBL" id="KAK8120810.1"/>
    </source>
</evidence>
<sequence length="730" mass="81337">MSELSPQPPKRMRLGTKSCAECRRRKVRCIYAPDSRVCQECVLHESECTVQKPKKEPQSSSQQQNLQRRIDDLETVIRRLGEAITPNTDLSSSLSLWNAQTTKAMVEHLQFEAGPFSGSSATPANLSTGTTQVKSSSSTSSFGAVETPTSAIGDVPEEDAPLLQLFKQVMMVQWDNLSVGRGQAKISENLRVRNCISALTCLIPRQGTLSLILQQTEHLWSIWPWLPSTTWDAFSEEKLGAVGMARDSISRAMAAEIPATAARAILWLGLCLQQLPREFGRLHTDLPLSPTNLITSYMSGAENLLKMDEDRGGSIDGLEAMALLSKLYLNGGKPRKAWAIVRGAINQAMLLGLHHMNDATDQRNKVVWSYLWQMDRQFSMILGFPCVLSESHPSLSAAHASVSSTPSFIARQLAIIAGRIVERNQNHADIDYYETLKIAHDLDECRRMMPAQWFEVPHPGTPMAVVYGIQTLKISYFQSQKYLHLPYMLKATHESNFIDSRTAALEACRGMIEAYQMLRSHKDPMTIICDVMDFQVFSAAIVVIINLLSQPPAPESITSLHDQARDWERASVTASTLKRVSEVMECPVAQQAHEVLHYLLQARDGKYSGPEPYEVMIPYFGKLRISRPRAPEASSSMTALNGQQFMAADSNAAFDNPQPTIATPPHYNPMPTEIQFCTDPFPSFTAGAPATDVYPDPELHIDWTAMFDNVVPENYDFNQVFYMPGSYGIQ</sequence>
<dbReference type="SMART" id="SM00906">
    <property type="entry name" value="Fungal_trans"/>
    <property type="match status" value="1"/>
</dbReference>
<name>A0AAW0R0Q6_9PEZI</name>
<dbReference type="PANTHER" id="PTHR47840">
    <property type="entry name" value="ZN(II)2CYS6 TRANSCRIPTION FACTOR (EUROFUNG)-RELATED"/>
    <property type="match status" value="1"/>
</dbReference>
<dbReference type="InterPro" id="IPR001138">
    <property type="entry name" value="Zn2Cys6_DnaBD"/>
</dbReference>
<keyword evidence="3" id="KW-0804">Transcription</keyword>
<feature type="region of interest" description="Disordered" evidence="5">
    <location>
        <begin position="120"/>
        <end position="153"/>
    </location>
</feature>
<gene>
    <name evidence="7" type="ORF">PG999_004930</name>
</gene>
<organism evidence="7 8">
    <name type="scientific">Apiospora kogelbergensis</name>
    <dbReference type="NCBI Taxonomy" id="1337665"/>
    <lineage>
        <taxon>Eukaryota</taxon>
        <taxon>Fungi</taxon>
        <taxon>Dikarya</taxon>
        <taxon>Ascomycota</taxon>
        <taxon>Pezizomycotina</taxon>
        <taxon>Sordariomycetes</taxon>
        <taxon>Xylariomycetidae</taxon>
        <taxon>Amphisphaeriales</taxon>
        <taxon>Apiosporaceae</taxon>
        <taxon>Apiospora</taxon>
    </lineage>
</organism>
<evidence type="ECO:0000256" key="3">
    <source>
        <dbReference type="ARBA" id="ARBA00023163"/>
    </source>
</evidence>
<dbReference type="GO" id="GO:0000981">
    <property type="term" value="F:DNA-binding transcription factor activity, RNA polymerase II-specific"/>
    <property type="evidence" value="ECO:0007669"/>
    <property type="project" value="InterPro"/>
</dbReference>
<feature type="domain" description="Zn(2)-C6 fungal-type" evidence="6">
    <location>
        <begin position="18"/>
        <end position="50"/>
    </location>
</feature>
<dbReference type="PROSITE" id="PS50048">
    <property type="entry name" value="ZN2_CY6_FUNGAL_2"/>
    <property type="match status" value="1"/>
</dbReference>
<keyword evidence="4" id="KW-0539">Nucleus</keyword>
<dbReference type="EMBL" id="JAQQWP010000004">
    <property type="protein sequence ID" value="KAK8120810.1"/>
    <property type="molecule type" value="Genomic_DNA"/>
</dbReference>
<evidence type="ECO:0000256" key="1">
    <source>
        <dbReference type="ARBA" id="ARBA00022723"/>
    </source>
</evidence>
<evidence type="ECO:0000313" key="8">
    <source>
        <dbReference type="Proteomes" id="UP001392437"/>
    </source>
</evidence>
<dbReference type="Gene3D" id="4.10.240.10">
    <property type="entry name" value="Zn(2)-C6 fungal-type DNA-binding domain"/>
    <property type="match status" value="1"/>
</dbReference>
<dbReference type="InterPro" id="IPR007219">
    <property type="entry name" value="XnlR_reg_dom"/>
</dbReference>
<dbReference type="SUPFAM" id="SSF57701">
    <property type="entry name" value="Zn2/Cys6 DNA-binding domain"/>
    <property type="match status" value="1"/>
</dbReference>
<evidence type="ECO:0000256" key="4">
    <source>
        <dbReference type="ARBA" id="ARBA00023242"/>
    </source>
</evidence>
<keyword evidence="1" id="KW-0479">Metal-binding</keyword>
<dbReference type="GO" id="GO:0003677">
    <property type="term" value="F:DNA binding"/>
    <property type="evidence" value="ECO:0007669"/>
    <property type="project" value="InterPro"/>
</dbReference>
<dbReference type="CDD" id="cd00067">
    <property type="entry name" value="GAL4"/>
    <property type="match status" value="1"/>
</dbReference>
<keyword evidence="8" id="KW-1185">Reference proteome</keyword>
<dbReference type="CDD" id="cd12148">
    <property type="entry name" value="fungal_TF_MHR"/>
    <property type="match status" value="1"/>
</dbReference>
<accession>A0AAW0R0Q6</accession>
<dbReference type="AlphaFoldDB" id="A0AAW0R0Q6"/>
<protein>
    <recommendedName>
        <fullName evidence="6">Zn(2)-C6 fungal-type domain-containing protein</fullName>
    </recommendedName>
</protein>
<dbReference type="PANTHER" id="PTHR47840:SF1">
    <property type="entry name" value="ZN(II)2CYS6 TRANSCRIPTION FACTOR (EUROFUNG)"/>
    <property type="match status" value="1"/>
</dbReference>
<dbReference type="PROSITE" id="PS00463">
    <property type="entry name" value="ZN2_CY6_FUNGAL_1"/>
    <property type="match status" value="1"/>
</dbReference>
<evidence type="ECO:0000256" key="2">
    <source>
        <dbReference type="ARBA" id="ARBA00023015"/>
    </source>
</evidence>
<comment type="caution">
    <text evidence="7">The sequence shown here is derived from an EMBL/GenBank/DDBJ whole genome shotgun (WGS) entry which is preliminary data.</text>
</comment>
<dbReference type="GO" id="GO:0008270">
    <property type="term" value="F:zinc ion binding"/>
    <property type="evidence" value="ECO:0007669"/>
    <property type="project" value="InterPro"/>
</dbReference>
<dbReference type="Pfam" id="PF00172">
    <property type="entry name" value="Zn_clus"/>
    <property type="match status" value="1"/>
</dbReference>